<dbReference type="EMBL" id="CAJOBG010040007">
    <property type="protein sequence ID" value="CAF4393120.1"/>
    <property type="molecule type" value="Genomic_DNA"/>
</dbReference>
<evidence type="ECO:0000313" key="3">
    <source>
        <dbReference type="EMBL" id="CAF4393120.1"/>
    </source>
</evidence>
<feature type="region of interest" description="Disordered" evidence="1">
    <location>
        <begin position="152"/>
        <end position="189"/>
    </location>
</feature>
<reference evidence="3" key="1">
    <citation type="submission" date="2021-02" db="EMBL/GenBank/DDBJ databases">
        <authorList>
            <person name="Nowell W R."/>
        </authorList>
    </citation>
    <scope>NUCLEOTIDE SEQUENCE</scope>
</reference>
<organism evidence="3 4">
    <name type="scientific">Rotaria magnacalcarata</name>
    <dbReference type="NCBI Taxonomy" id="392030"/>
    <lineage>
        <taxon>Eukaryota</taxon>
        <taxon>Metazoa</taxon>
        <taxon>Spiralia</taxon>
        <taxon>Gnathifera</taxon>
        <taxon>Rotifera</taxon>
        <taxon>Eurotatoria</taxon>
        <taxon>Bdelloidea</taxon>
        <taxon>Philodinida</taxon>
        <taxon>Philodinidae</taxon>
        <taxon>Rotaria</taxon>
    </lineage>
</organism>
<dbReference type="SUPFAM" id="SSF49265">
    <property type="entry name" value="Fibronectin type III"/>
    <property type="match status" value="1"/>
</dbReference>
<dbReference type="InterPro" id="IPR003961">
    <property type="entry name" value="FN3_dom"/>
</dbReference>
<dbReference type="AlphaFoldDB" id="A0A820NMD3"/>
<proteinExistence type="predicted"/>
<sequence>MISENGPAFPLPLHLPPGHMVQQVLDENGVLTHVIMPQPAPPPPPPPPHHHVHTGYSPSPYNGLYGHPHQYHNPNVYGPYTGDALSYPQRSACNHASSPTNPSQCLLHPSESNNSSTTTTTIGDGVNTSLITTTNSTNNHQRHSPVYNTNTNSCTTTGGTSHPRTLNIGGQKRRIPPSHTNTNSYVNNVNMSNGDANEITLKDLKPATEYHLKVCACIDSCKGEYIYPVPFTTEQCEPDRPLPPKLLGSRLKNSLTLKWTAANDNGSKILNYILEYDE</sequence>
<dbReference type="CDD" id="cd00063">
    <property type="entry name" value="FN3"/>
    <property type="match status" value="2"/>
</dbReference>
<feature type="region of interest" description="Disordered" evidence="1">
    <location>
        <begin position="34"/>
        <end position="70"/>
    </location>
</feature>
<dbReference type="InterPro" id="IPR013783">
    <property type="entry name" value="Ig-like_fold"/>
</dbReference>
<feature type="compositionally biased region" description="Pro residues" evidence="1">
    <location>
        <begin position="38"/>
        <end position="47"/>
    </location>
</feature>
<evidence type="ECO:0000256" key="1">
    <source>
        <dbReference type="SAM" id="MobiDB-lite"/>
    </source>
</evidence>
<comment type="caution">
    <text evidence="3">The sequence shown here is derived from an EMBL/GenBank/DDBJ whole genome shotgun (WGS) entry which is preliminary data.</text>
</comment>
<name>A0A820NMD3_9BILA</name>
<feature type="compositionally biased region" description="Polar residues" evidence="1">
    <location>
        <begin position="178"/>
        <end position="189"/>
    </location>
</feature>
<keyword evidence="4" id="KW-1185">Reference proteome</keyword>
<feature type="compositionally biased region" description="Low complexity" evidence="1">
    <location>
        <begin position="152"/>
        <end position="161"/>
    </location>
</feature>
<dbReference type="InterPro" id="IPR036116">
    <property type="entry name" value="FN3_sf"/>
</dbReference>
<evidence type="ECO:0000259" key="2">
    <source>
        <dbReference type="PROSITE" id="PS50853"/>
    </source>
</evidence>
<feature type="domain" description="Fibronectin type-III" evidence="2">
    <location>
        <begin position="240"/>
        <end position="278"/>
    </location>
</feature>
<dbReference type="Proteomes" id="UP000663866">
    <property type="component" value="Unassembled WGS sequence"/>
</dbReference>
<feature type="non-terminal residue" evidence="3">
    <location>
        <position position="1"/>
    </location>
</feature>
<accession>A0A820NMD3</accession>
<dbReference type="Gene3D" id="2.60.40.10">
    <property type="entry name" value="Immunoglobulins"/>
    <property type="match status" value="2"/>
</dbReference>
<dbReference type="PROSITE" id="PS50853">
    <property type="entry name" value="FN3"/>
    <property type="match status" value="2"/>
</dbReference>
<feature type="domain" description="Fibronectin type-III" evidence="2">
    <location>
        <begin position="142"/>
        <end position="236"/>
    </location>
</feature>
<protein>
    <recommendedName>
        <fullName evidence="2">Fibronectin type-III domain-containing protein</fullName>
    </recommendedName>
</protein>
<evidence type="ECO:0000313" key="4">
    <source>
        <dbReference type="Proteomes" id="UP000663866"/>
    </source>
</evidence>
<gene>
    <name evidence="3" type="ORF">OVN521_LOCUS34417</name>
</gene>